<dbReference type="AlphaFoldDB" id="A0A9P0CMV5"/>
<accession>A0A9P0CMV5</accession>
<dbReference type="EMBL" id="OV651825">
    <property type="protein sequence ID" value="CAH1102525.1"/>
    <property type="molecule type" value="Genomic_DNA"/>
</dbReference>
<organism evidence="2 3">
    <name type="scientific">Psylliodes chrysocephalus</name>
    <dbReference type="NCBI Taxonomy" id="3402493"/>
    <lineage>
        <taxon>Eukaryota</taxon>
        <taxon>Metazoa</taxon>
        <taxon>Ecdysozoa</taxon>
        <taxon>Arthropoda</taxon>
        <taxon>Hexapoda</taxon>
        <taxon>Insecta</taxon>
        <taxon>Pterygota</taxon>
        <taxon>Neoptera</taxon>
        <taxon>Endopterygota</taxon>
        <taxon>Coleoptera</taxon>
        <taxon>Polyphaga</taxon>
        <taxon>Cucujiformia</taxon>
        <taxon>Chrysomeloidea</taxon>
        <taxon>Chrysomelidae</taxon>
        <taxon>Galerucinae</taxon>
        <taxon>Alticini</taxon>
        <taxon>Psylliodes</taxon>
    </lineage>
</organism>
<sequence length="156" mass="17963">MKTATAVATKQSEGDSDKTVTKNIEIFYENIPIKTVEQLEEIERWLDNKENCMAVVRELSRIGGINLGQTVRKILYRVLSNEMANTFSWDGMKQKNAFKNLNSARAILEAVKMCYPLSKEIDIILVIKSWLVKAKERLKMKDGKEHEEAREEVINE</sequence>
<dbReference type="PANTHER" id="PTHR34153:SF2">
    <property type="entry name" value="SI:CH211-262H13.3-RELATED"/>
    <property type="match status" value="1"/>
</dbReference>
<name>A0A9P0CMV5_9CUCU</name>
<dbReference type="Pfam" id="PF16064">
    <property type="entry name" value="DUF4806"/>
    <property type="match status" value="1"/>
</dbReference>
<evidence type="ECO:0000313" key="3">
    <source>
        <dbReference type="Proteomes" id="UP001153636"/>
    </source>
</evidence>
<dbReference type="OrthoDB" id="6614320at2759"/>
<feature type="domain" description="DUF4806" evidence="1">
    <location>
        <begin position="31"/>
        <end position="107"/>
    </location>
</feature>
<gene>
    <name evidence="2" type="ORF">PSYICH_LOCUS4030</name>
</gene>
<keyword evidence="3" id="KW-1185">Reference proteome</keyword>
<protein>
    <recommendedName>
        <fullName evidence="1">DUF4806 domain-containing protein</fullName>
    </recommendedName>
</protein>
<proteinExistence type="predicted"/>
<dbReference type="Proteomes" id="UP001153636">
    <property type="component" value="Chromosome 13"/>
</dbReference>
<dbReference type="PANTHER" id="PTHR34153">
    <property type="entry name" value="SI:CH211-262H13.3-RELATED-RELATED"/>
    <property type="match status" value="1"/>
</dbReference>
<dbReference type="InterPro" id="IPR032071">
    <property type="entry name" value="DUF4806"/>
</dbReference>
<evidence type="ECO:0000313" key="2">
    <source>
        <dbReference type="EMBL" id="CAH1102525.1"/>
    </source>
</evidence>
<evidence type="ECO:0000259" key="1">
    <source>
        <dbReference type="Pfam" id="PF16064"/>
    </source>
</evidence>
<reference evidence="2" key="1">
    <citation type="submission" date="2022-01" db="EMBL/GenBank/DDBJ databases">
        <authorList>
            <person name="King R."/>
        </authorList>
    </citation>
    <scope>NUCLEOTIDE SEQUENCE</scope>
</reference>